<name>A0A6J4N3Z6_9BACT</name>
<protein>
    <submittedName>
        <fullName evidence="2">Aminopeptidase YpdF (MP-, MA-, MS-, AP-, NP-specific)</fullName>
    </submittedName>
</protein>
<feature type="compositionally biased region" description="Basic residues" evidence="1">
    <location>
        <begin position="198"/>
        <end position="222"/>
    </location>
</feature>
<reference evidence="2" key="1">
    <citation type="submission" date="2020-02" db="EMBL/GenBank/DDBJ databases">
        <authorList>
            <person name="Meier V. D."/>
        </authorList>
    </citation>
    <scope>NUCLEOTIDE SEQUENCE</scope>
    <source>
        <strain evidence="2">AVDCRST_MAG89</strain>
    </source>
</reference>
<dbReference type="GO" id="GO:0004177">
    <property type="term" value="F:aminopeptidase activity"/>
    <property type="evidence" value="ECO:0007669"/>
    <property type="project" value="UniProtKB-KW"/>
</dbReference>
<keyword evidence="2" id="KW-0378">Hydrolase</keyword>
<feature type="region of interest" description="Disordered" evidence="1">
    <location>
        <begin position="1"/>
        <end position="54"/>
    </location>
</feature>
<dbReference type="EMBL" id="CADCTV010001023">
    <property type="protein sequence ID" value="CAA9374292.1"/>
    <property type="molecule type" value="Genomic_DNA"/>
</dbReference>
<feature type="compositionally biased region" description="Basic and acidic residues" evidence="1">
    <location>
        <begin position="139"/>
        <end position="149"/>
    </location>
</feature>
<proteinExistence type="predicted"/>
<feature type="compositionally biased region" description="Basic residues" evidence="1">
    <location>
        <begin position="246"/>
        <end position="255"/>
    </location>
</feature>
<organism evidence="2">
    <name type="scientific">uncultured Gemmatimonadota bacterium</name>
    <dbReference type="NCBI Taxonomy" id="203437"/>
    <lineage>
        <taxon>Bacteria</taxon>
        <taxon>Pseudomonadati</taxon>
        <taxon>Gemmatimonadota</taxon>
        <taxon>environmental samples</taxon>
    </lineage>
</organism>
<evidence type="ECO:0000313" key="2">
    <source>
        <dbReference type="EMBL" id="CAA9374292.1"/>
    </source>
</evidence>
<feature type="compositionally biased region" description="Basic residues" evidence="1">
    <location>
        <begin position="112"/>
        <end position="125"/>
    </location>
</feature>
<gene>
    <name evidence="2" type="ORF">AVDCRST_MAG89-4858</name>
</gene>
<feature type="compositionally biased region" description="Basic and acidic residues" evidence="1">
    <location>
        <begin position="232"/>
        <end position="245"/>
    </location>
</feature>
<dbReference type="AlphaFoldDB" id="A0A6J4N3Z6"/>
<feature type="region of interest" description="Disordered" evidence="1">
    <location>
        <begin position="381"/>
        <end position="407"/>
    </location>
</feature>
<feature type="compositionally biased region" description="Basic residues" evidence="1">
    <location>
        <begin position="297"/>
        <end position="312"/>
    </location>
</feature>
<feature type="region of interest" description="Disordered" evidence="1">
    <location>
        <begin position="93"/>
        <end position="312"/>
    </location>
</feature>
<keyword evidence="2" id="KW-0645">Protease</keyword>
<feature type="non-terminal residue" evidence="2">
    <location>
        <position position="1"/>
    </location>
</feature>
<accession>A0A6J4N3Z6</accession>
<feature type="compositionally biased region" description="Low complexity" evidence="1">
    <location>
        <begin position="93"/>
        <end position="107"/>
    </location>
</feature>
<feature type="compositionally biased region" description="Basic residues" evidence="1">
    <location>
        <begin position="267"/>
        <end position="289"/>
    </location>
</feature>
<feature type="compositionally biased region" description="Basic residues" evidence="1">
    <location>
        <begin position="175"/>
        <end position="190"/>
    </location>
</feature>
<feature type="non-terminal residue" evidence="2">
    <location>
        <position position="407"/>
    </location>
</feature>
<feature type="compositionally biased region" description="Basic residues" evidence="1">
    <location>
        <begin position="1"/>
        <end position="21"/>
    </location>
</feature>
<sequence>GRRRSNRPAQPRNRRPRARRAARPEGGWLAALQLPGQQPHRRRVAGPAGDDPALLRLDSRRGRARGAHPPHRAAAVDGVDRRELAVLVVAGAGEPPGAAAGRQPPRGDGIRAGRRRAVRGPRPWRRRGDGARHRSGGGDLRRPRERLLRPLDAGGAGQPPPRRHGRVRDGARRLPHDRRRHPPRPAHHRVGGAPVDRRRVRAPRHRRGRRLHRGRQRQRRQPALRPVGRQALADRARRPGADRPVRQGRRRRGHLRGPDVDGLRGRAGSRAHRRDLCRRPRRAAGRHRPGPPPVGRGRARRRLRGRRRLAQRHHGAWLGRRVHPPHRALHRPAAPWLGAQHRQPGVARHPPADHGHRLLRRAGDLSSGRCRLPFGGGRVHGAGRARGDHARAADGGVRPAFGPALRL</sequence>
<keyword evidence="2" id="KW-0031">Aminopeptidase</keyword>
<evidence type="ECO:0000256" key="1">
    <source>
        <dbReference type="SAM" id="MobiDB-lite"/>
    </source>
</evidence>